<evidence type="ECO:0000256" key="9">
    <source>
        <dbReference type="PIRNR" id="PIRNR006171"/>
    </source>
</evidence>
<dbReference type="SUPFAM" id="SSF46785">
    <property type="entry name" value="Winged helix' DNA-binding domain"/>
    <property type="match status" value="1"/>
</dbReference>
<evidence type="ECO:0000256" key="3">
    <source>
        <dbReference type="ARBA" id="ARBA00022553"/>
    </source>
</evidence>
<evidence type="ECO:0000256" key="5">
    <source>
        <dbReference type="ARBA" id="ARBA00023015"/>
    </source>
</evidence>
<evidence type="ECO:0000313" key="13">
    <source>
        <dbReference type="Proteomes" id="UP000181884"/>
    </source>
</evidence>
<keyword evidence="7 9" id="KW-0010">Activator</keyword>
<proteinExistence type="predicted"/>
<dbReference type="SMART" id="SM00448">
    <property type="entry name" value="REC"/>
    <property type="match status" value="1"/>
</dbReference>
<keyword evidence="3 10" id="KW-0597">Phosphoprotein</keyword>
<protein>
    <recommendedName>
        <fullName evidence="9">Transcriptional regulatory protein</fullName>
    </recommendedName>
</protein>
<dbReference type="Pfam" id="PF00072">
    <property type="entry name" value="Response_reg"/>
    <property type="match status" value="1"/>
</dbReference>
<keyword evidence="8 9" id="KW-0804">Transcription</keyword>
<evidence type="ECO:0000313" key="12">
    <source>
        <dbReference type="EMBL" id="OJG19619.1"/>
    </source>
</evidence>
<keyword evidence="2 9" id="KW-0963">Cytoplasm</keyword>
<comment type="subcellular location">
    <subcellularLocation>
        <location evidence="1 9">Cytoplasm</location>
    </subcellularLocation>
</comment>
<dbReference type="PROSITE" id="PS50110">
    <property type="entry name" value="RESPONSE_REGULATORY"/>
    <property type="match status" value="1"/>
</dbReference>
<keyword evidence="6 9" id="KW-0238">DNA-binding</keyword>
<reference evidence="12 13" key="1">
    <citation type="submission" date="2014-12" db="EMBL/GenBank/DDBJ databases">
        <title>Draft genome sequences of 29 type strains of Enterococci.</title>
        <authorList>
            <person name="Zhong Z."/>
            <person name="Sun Z."/>
            <person name="Liu W."/>
            <person name="Zhang W."/>
            <person name="Zhang H."/>
        </authorList>
    </citation>
    <scope>NUCLEOTIDE SEQUENCE [LARGE SCALE GENOMIC DNA]</scope>
    <source>
        <strain evidence="12 13">DSM 17029</strain>
    </source>
</reference>
<name>A0A1L8RIM9_9ENTE</name>
<keyword evidence="4 9" id="KW-0902">Two-component regulatory system</keyword>
<feature type="domain" description="Response regulatory" evidence="11">
    <location>
        <begin position="1"/>
        <end position="107"/>
    </location>
</feature>
<dbReference type="EMBL" id="JXKH01000002">
    <property type="protein sequence ID" value="OJG19619.1"/>
    <property type="molecule type" value="Genomic_DNA"/>
</dbReference>
<gene>
    <name evidence="12" type="ORF">RU97_GL001190</name>
</gene>
<keyword evidence="13" id="KW-1185">Reference proteome</keyword>
<dbReference type="Gene3D" id="3.40.50.2300">
    <property type="match status" value="1"/>
</dbReference>
<dbReference type="InterPro" id="IPR024187">
    <property type="entry name" value="Sig_transdc_resp-reg_cit/mal"/>
</dbReference>
<evidence type="ECO:0000256" key="8">
    <source>
        <dbReference type="ARBA" id="ARBA00023163"/>
    </source>
</evidence>
<feature type="modified residue" description="4-aspartylphosphate" evidence="10">
    <location>
        <position position="42"/>
    </location>
</feature>
<dbReference type="AlphaFoldDB" id="A0A1L8RIM9"/>
<evidence type="ECO:0000256" key="7">
    <source>
        <dbReference type="ARBA" id="ARBA00023159"/>
    </source>
</evidence>
<dbReference type="GO" id="GO:0000156">
    <property type="term" value="F:phosphorelay response regulator activity"/>
    <property type="evidence" value="ECO:0007669"/>
    <property type="project" value="TreeGrafter"/>
</dbReference>
<dbReference type="Proteomes" id="UP000181884">
    <property type="component" value="Unassembled WGS sequence"/>
</dbReference>
<dbReference type="GO" id="GO:0005737">
    <property type="term" value="C:cytoplasm"/>
    <property type="evidence" value="ECO:0007669"/>
    <property type="project" value="UniProtKB-SubCell"/>
</dbReference>
<evidence type="ECO:0000256" key="4">
    <source>
        <dbReference type="ARBA" id="ARBA00023012"/>
    </source>
</evidence>
<organism evidence="12 13">
    <name type="scientific">Enterococcus canis</name>
    <dbReference type="NCBI Taxonomy" id="214095"/>
    <lineage>
        <taxon>Bacteria</taxon>
        <taxon>Bacillati</taxon>
        <taxon>Bacillota</taxon>
        <taxon>Bacilli</taxon>
        <taxon>Lactobacillales</taxon>
        <taxon>Enterococcaceae</taxon>
        <taxon>Enterococcus</taxon>
    </lineage>
</organism>
<evidence type="ECO:0000256" key="1">
    <source>
        <dbReference type="ARBA" id="ARBA00004496"/>
    </source>
</evidence>
<dbReference type="InterPro" id="IPR001789">
    <property type="entry name" value="Sig_transdc_resp-reg_receiver"/>
</dbReference>
<dbReference type="PANTHER" id="PTHR45526:SF1">
    <property type="entry name" value="TRANSCRIPTIONAL REGULATORY PROTEIN DCUR-RELATED"/>
    <property type="match status" value="1"/>
</dbReference>
<dbReference type="PIRSF" id="PIRSF006171">
    <property type="entry name" value="RR_citrat_malat"/>
    <property type="match status" value="1"/>
</dbReference>
<accession>A0A1L8RIM9</accession>
<evidence type="ECO:0000256" key="2">
    <source>
        <dbReference type="ARBA" id="ARBA00022490"/>
    </source>
</evidence>
<evidence type="ECO:0000256" key="6">
    <source>
        <dbReference type="ARBA" id="ARBA00023125"/>
    </source>
</evidence>
<dbReference type="InterPro" id="IPR036390">
    <property type="entry name" value="WH_DNA-bd_sf"/>
</dbReference>
<sequence length="226" mass="25686">MVQLIHKRYLERLGYADILTATTPAAARQQLQATAVDLVLLDIHLQNENGLTLLREWRQAYQPFEVILITAANEVRYVKESVQLGIVDYLIKPFTFERFAKSIQLAADRQLPTTTLTQTDLDQFLHTETPSATPTLALEKGLTQETLQLVYQASQTLAQPFTIQALAAASGLSHVSVRKYVLFLEQRQLLTSEKVHVKVGRPYQVYRLLDNLDEANLLLDRKEPEK</sequence>
<comment type="caution">
    <text evidence="12">The sequence shown here is derived from an EMBL/GenBank/DDBJ whole genome shotgun (WGS) entry which is preliminary data.</text>
</comment>
<dbReference type="GO" id="GO:0003700">
    <property type="term" value="F:DNA-binding transcription factor activity"/>
    <property type="evidence" value="ECO:0007669"/>
    <property type="project" value="InterPro"/>
</dbReference>
<dbReference type="STRING" id="214095.RU97_GL001190"/>
<dbReference type="PANTHER" id="PTHR45526">
    <property type="entry name" value="TRANSCRIPTIONAL REGULATORY PROTEIN DPIA"/>
    <property type="match status" value="1"/>
</dbReference>
<keyword evidence="5 9" id="KW-0805">Transcription regulation</keyword>
<evidence type="ECO:0000256" key="10">
    <source>
        <dbReference type="PROSITE-ProRule" id="PRU00169"/>
    </source>
</evidence>
<dbReference type="GO" id="GO:0003677">
    <property type="term" value="F:DNA binding"/>
    <property type="evidence" value="ECO:0007669"/>
    <property type="project" value="UniProtKB-KW"/>
</dbReference>
<dbReference type="InterPro" id="IPR051271">
    <property type="entry name" value="2C-system_Tx_regulators"/>
</dbReference>
<dbReference type="SUPFAM" id="SSF52172">
    <property type="entry name" value="CheY-like"/>
    <property type="match status" value="1"/>
</dbReference>
<evidence type="ECO:0000259" key="11">
    <source>
        <dbReference type="PROSITE" id="PS50110"/>
    </source>
</evidence>
<dbReference type="InterPro" id="IPR011006">
    <property type="entry name" value="CheY-like_superfamily"/>
</dbReference>